<dbReference type="Pfam" id="PF13743">
    <property type="entry name" value="Thioredoxin_5"/>
    <property type="match status" value="1"/>
</dbReference>
<evidence type="ECO:0000313" key="1">
    <source>
        <dbReference type="EMBL" id="MEA5260491.1"/>
    </source>
</evidence>
<organism evidence="1 2">
    <name type="scientific">Arcicella aquatica</name>
    <dbReference type="NCBI Taxonomy" id="217141"/>
    <lineage>
        <taxon>Bacteria</taxon>
        <taxon>Pseudomonadati</taxon>
        <taxon>Bacteroidota</taxon>
        <taxon>Cytophagia</taxon>
        <taxon>Cytophagales</taxon>
        <taxon>Flectobacillaceae</taxon>
        <taxon>Arcicella</taxon>
    </lineage>
</organism>
<dbReference type="PANTHER" id="PTHR13887">
    <property type="entry name" value="GLUTATHIONE S-TRANSFERASE KAPPA"/>
    <property type="match status" value="1"/>
</dbReference>
<evidence type="ECO:0000313" key="2">
    <source>
        <dbReference type="Proteomes" id="UP001304671"/>
    </source>
</evidence>
<protein>
    <submittedName>
        <fullName evidence="1">DsbA family protein</fullName>
    </submittedName>
</protein>
<dbReference type="EMBL" id="JAYFUL010000056">
    <property type="protein sequence ID" value="MEA5260491.1"/>
    <property type="molecule type" value="Genomic_DNA"/>
</dbReference>
<dbReference type="Gene3D" id="3.40.30.10">
    <property type="entry name" value="Glutaredoxin"/>
    <property type="match status" value="1"/>
</dbReference>
<comment type="caution">
    <text evidence="1">The sequence shown here is derived from an EMBL/GenBank/DDBJ whole genome shotgun (WGS) entry which is preliminary data.</text>
</comment>
<gene>
    <name evidence="1" type="ORF">VB264_22025</name>
</gene>
<dbReference type="SUPFAM" id="SSF52833">
    <property type="entry name" value="Thioredoxin-like"/>
    <property type="match status" value="1"/>
</dbReference>
<dbReference type="PANTHER" id="PTHR13887:SF54">
    <property type="entry name" value="DSBA FAMILY PROTEIN"/>
    <property type="match status" value="1"/>
</dbReference>
<dbReference type="Gene3D" id="1.10.472.60">
    <property type="entry name" value="putative protein disulfide isomerase domain"/>
    <property type="match status" value="1"/>
</dbReference>
<dbReference type="RefSeq" id="WP_323253069.1">
    <property type="nucleotide sequence ID" value="NZ_JAYFUL010000056.1"/>
</dbReference>
<reference evidence="1 2" key="1">
    <citation type="submission" date="2023-12" db="EMBL/GenBank/DDBJ databases">
        <title>Novel species of the genus Arcicella isolated from rivers.</title>
        <authorList>
            <person name="Lu H."/>
        </authorList>
    </citation>
    <scope>NUCLEOTIDE SEQUENCE [LARGE SCALE GENOMIC DNA]</scope>
    <source>
        <strain evidence="1 2">LMG 21963</strain>
    </source>
</reference>
<keyword evidence="2" id="KW-1185">Reference proteome</keyword>
<dbReference type="InterPro" id="IPR036249">
    <property type="entry name" value="Thioredoxin-like_sf"/>
</dbReference>
<proteinExistence type="predicted"/>
<name>A0ABU5QTQ2_9BACT</name>
<accession>A0ABU5QTQ2</accession>
<dbReference type="CDD" id="cd03025">
    <property type="entry name" value="DsbA_FrnE_like"/>
    <property type="match status" value="1"/>
</dbReference>
<dbReference type="Proteomes" id="UP001304671">
    <property type="component" value="Unassembled WGS sequence"/>
</dbReference>
<sequence>MIENSNPLLCDIEKGICEMPHTYNTDEHQDITSKPKKTVKIIYFTDPICSSCWGIEPQLRKLKLEYGTDIEIEYRMGGLLPNWNYFNSGGIAKPSDVAHHWDEVSEYYDMPIDGDVWLEDPLHSSFPPSVAFKAAQLQDEAKAVLFMRRIREMVFLEKKNITNWAHLSLAANEVGLDSQLLKHDYETQAKELFQEDLALAQKLGVRGFPTLFFSDGSHQKTQTVYGFRPYQAFENAILNTFPKATQYQYDASWIYLFNKYPRLTTREFAELSGNTKSDSEKLLQQLTRQGKLSRTDIKNGTIWTINKDQTPTT</sequence>